<proteinExistence type="predicted"/>
<comment type="catalytic activity">
    <reaction evidence="2">
        <text>2 GTP = 3',3'-c-di-GMP + 2 diphosphate</text>
        <dbReference type="Rhea" id="RHEA:24898"/>
        <dbReference type="ChEBI" id="CHEBI:33019"/>
        <dbReference type="ChEBI" id="CHEBI:37565"/>
        <dbReference type="ChEBI" id="CHEBI:58805"/>
        <dbReference type="EC" id="2.7.7.65"/>
    </reaction>
</comment>
<dbReference type="SUPFAM" id="SSF55073">
    <property type="entry name" value="Nucleotide cyclase"/>
    <property type="match status" value="1"/>
</dbReference>
<dbReference type="InterPro" id="IPR000160">
    <property type="entry name" value="GGDEF_dom"/>
</dbReference>
<organism evidence="6 7">
    <name type="scientific">Allorhizobium borbori</name>
    <dbReference type="NCBI Taxonomy" id="485907"/>
    <lineage>
        <taxon>Bacteria</taxon>
        <taxon>Pseudomonadati</taxon>
        <taxon>Pseudomonadota</taxon>
        <taxon>Alphaproteobacteria</taxon>
        <taxon>Hyphomicrobiales</taxon>
        <taxon>Rhizobiaceae</taxon>
        <taxon>Rhizobium/Agrobacterium group</taxon>
        <taxon>Allorhizobium</taxon>
    </lineage>
</organism>
<dbReference type="NCBIfam" id="TIGR00254">
    <property type="entry name" value="GGDEF"/>
    <property type="match status" value="1"/>
</dbReference>
<dbReference type="PANTHER" id="PTHR45138">
    <property type="entry name" value="REGULATORY COMPONENTS OF SENSORY TRANSDUCTION SYSTEM"/>
    <property type="match status" value="1"/>
</dbReference>
<dbReference type="InterPro" id="IPR043128">
    <property type="entry name" value="Rev_trsase/Diguanyl_cyclase"/>
</dbReference>
<comment type="caution">
    <text evidence="6">The sequence shown here is derived from an EMBL/GenBank/DDBJ whole genome shotgun (WGS) entry which is preliminary data.</text>
</comment>
<dbReference type="FunFam" id="3.30.70.270:FF:000001">
    <property type="entry name" value="Diguanylate cyclase domain protein"/>
    <property type="match status" value="1"/>
</dbReference>
<feature type="modified residue" description="4-aspartylphosphate" evidence="3">
    <location>
        <position position="192"/>
    </location>
</feature>
<dbReference type="GO" id="GO:0052621">
    <property type="term" value="F:diguanylate cyclase activity"/>
    <property type="evidence" value="ECO:0007669"/>
    <property type="project" value="UniProtKB-EC"/>
</dbReference>
<dbReference type="Gene3D" id="3.40.50.2300">
    <property type="match status" value="2"/>
</dbReference>
<dbReference type="SMART" id="SM00448">
    <property type="entry name" value="REC"/>
    <property type="match status" value="2"/>
</dbReference>
<dbReference type="Pfam" id="PF00072">
    <property type="entry name" value="Response_reg"/>
    <property type="match status" value="2"/>
</dbReference>
<dbReference type="SUPFAM" id="SSF52172">
    <property type="entry name" value="CheY-like"/>
    <property type="match status" value="2"/>
</dbReference>
<feature type="domain" description="Response regulatory" evidence="4">
    <location>
        <begin position="142"/>
        <end position="259"/>
    </location>
</feature>
<keyword evidence="7" id="KW-1185">Reference proteome</keyword>
<name>A0A7W6K2J3_9HYPH</name>
<dbReference type="Pfam" id="PF00990">
    <property type="entry name" value="GGDEF"/>
    <property type="match status" value="1"/>
</dbReference>
<dbReference type="AlphaFoldDB" id="A0A7W6K2J3"/>
<evidence type="ECO:0000256" key="1">
    <source>
        <dbReference type="ARBA" id="ARBA00012528"/>
    </source>
</evidence>
<dbReference type="Proteomes" id="UP000584824">
    <property type="component" value="Unassembled WGS sequence"/>
</dbReference>
<dbReference type="InterPro" id="IPR001789">
    <property type="entry name" value="Sig_transdc_resp-reg_receiver"/>
</dbReference>
<evidence type="ECO:0000313" key="7">
    <source>
        <dbReference type="Proteomes" id="UP000584824"/>
    </source>
</evidence>
<accession>A0A7W6K2J3</accession>
<dbReference type="PROSITE" id="PS50887">
    <property type="entry name" value="GGDEF"/>
    <property type="match status" value="1"/>
</dbReference>
<dbReference type="SMART" id="SM00267">
    <property type="entry name" value="GGDEF"/>
    <property type="match status" value="1"/>
</dbReference>
<dbReference type="GO" id="GO:1902201">
    <property type="term" value="P:negative regulation of bacterial-type flagellum-dependent cell motility"/>
    <property type="evidence" value="ECO:0007669"/>
    <property type="project" value="TreeGrafter"/>
</dbReference>
<dbReference type="InterPro" id="IPR050469">
    <property type="entry name" value="Diguanylate_Cyclase"/>
</dbReference>
<evidence type="ECO:0000256" key="2">
    <source>
        <dbReference type="ARBA" id="ARBA00034247"/>
    </source>
</evidence>
<evidence type="ECO:0000256" key="3">
    <source>
        <dbReference type="PROSITE-ProRule" id="PRU00169"/>
    </source>
</evidence>
<feature type="domain" description="Response regulatory" evidence="4">
    <location>
        <begin position="21"/>
        <end position="134"/>
    </location>
</feature>
<protein>
    <recommendedName>
        <fullName evidence="1">diguanylate cyclase</fullName>
        <ecNumber evidence="1">2.7.7.65</ecNumber>
    </recommendedName>
</protein>
<evidence type="ECO:0000259" key="4">
    <source>
        <dbReference type="PROSITE" id="PS50110"/>
    </source>
</evidence>
<dbReference type="CDD" id="cd01949">
    <property type="entry name" value="GGDEF"/>
    <property type="match status" value="1"/>
</dbReference>
<dbReference type="PANTHER" id="PTHR45138:SF9">
    <property type="entry name" value="DIGUANYLATE CYCLASE DGCM-RELATED"/>
    <property type="match status" value="1"/>
</dbReference>
<dbReference type="GO" id="GO:0000160">
    <property type="term" value="P:phosphorelay signal transduction system"/>
    <property type="evidence" value="ECO:0007669"/>
    <property type="project" value="InterPro"/>
</dbReference>
<keyword evidence="3" id="KW-0597">Phosphoprotein</keyword>
<dbReference type="PROSITE" id="PS50110">
    <property type="entry name" value="RESPONSE_REGULATORY"/>
    <property type="match status" value="2"/>
</dbReference>
<sequence length="440" mass="48651">MSVARAVQRNAPYRVAHDTTKILVIEDSVAVAAVLKAGIEEETSATVVHCASFAEAEPHIDGGDISFAVTGLSLPDAAGRSILDRLERSGIPAVVFTARHDEEAETHFAEQRLLDYILKDSADSVARAVHSVKCIVENSAFTVLVVDDARSARSGLVDLLTRRQFKVFEARSGSEALKIMAVQPNIDLIITDYHMPDMDGYQLIQRIRTEKTSEELRIVGVSSSSDRRLSALFLKAGASDFIYRPFVAEELQCRIDNNIETLKQLRRLKYYAERDPLTGLSNRRLFFETGIRMARENERANRASAVAILDVDHFKKVNDTYGHEAGDVVLKAVADTLAEKVEGTRHLVARLGGEEFALYLHDLAGRAAFDFCNGVREAVEALVIEVNDKMIHITASIGVADVQPEETFDNHLNAADQFLYMAKNGGRNRVFCEGVLLGQF</sequence>
<dbReference type="EMBL" id="JACIDU010000009">
    <property type="protein sequence ID" value="MBB4104040.1"/>
    <property type="molecule type" value="Genomic_DNA"/>
</dbReference>
<dbReference type="InterPro" id="IPR011006">
    <property type="entry name" value="CheY-like_superfamily"/>
</dbReference>
<dbReference type="RefSeq" id="WP_183793125.1">
    <property type="nucleotide sequence ID" value="NZ_JACIDU010000009.1"/>
</dbReference>
<feature type="domain" description="GGDEF" evidence="5">
    <location>
        <begin position="302"/>
        <end position="435"/>
    </location>
</feature>
<dbReference type="EC" id="2.7.7.65" evidence="1"/>
<evidence type="ECO:0000259" key="5">
    <source>
        <dbReference type="PROSITE" id="PS50887"/>
    </source>
</evidence>
<dbReference type="Gene3D" id="3.30.70.270">
    <property type="match status" value="1"/>
</dbReference>
<dbReference type="GO" id="GO:0005886">
    <property type="term" value="C:plasma membrane"/>
    <property type="evidence" value="ECO:0007669"/>
    <property type="project" value="TreeGrafter"/>
</dbReference>
<gene>
    <name evidence="6" type="ORF">GGQ66_002608</name>
</gene>
<comment type="caution">
    <text evidence="3">Lacks conserved residue(s) required for the propagation of feature annotation.</text>
</comment>
<dbReference type="GO" id="GO:0043709">
    <property type="term" value="P:cell adhesion involved in single-species biofilm formation"/>
    <property type="evidence" value="ECO:0007669"/>
    <property type="project" value="TreeGrafter"/>
</dbReference>
<reference evidence="6 7" key="1">
    <citation type="submission" date="2020-08" db="EMBL/GenBank/DDBJ databases">
        <title>Genomic Encyclopedia of Type Strains, Phase IV (KMG-IV): sequencing the most valuable type-strain genomes for metagenomic binning, comparative biology and taxonomic classification.</title>
        <authorList>
            <person name="Goeker M."/>
        </authorList>
    </citation>
    <scope>NUCLEOTIDE SEQUENCE [LARGE SCALE GENOMIC DNA]</scope>
    <source>
        <strain evidence="6 7">DSM 26385</strain>
    </source>
</reference>
<evidence type="ECO:0000313" key="6">
    <source>
        <dbReference type="EMBL" id="MBB4104040.1"/>
    </source>
</evidence>
<dbReference type="InterPro" id="IPR029787">
    <property type="entry name" value="Nucleotide_cyclase"/>
</dbReference>